<evidence type="ECO:0000313" key="2">
    <source>
        <dbReference type="EMBL" id="KAK0653112.1"/>
    </source>
</evidence>
<name>A0AA39YK95_9PEZI</name>
<evidence type="ECO:0000256" key="1">
    <source>
        <dbReference type="SAM" id="MobiDB-lite"/>
    </source>
</evidence>
<feature type="region of interest" description="Disordered" evidence="1">
    <location>
        <begin position="1"/>
        <end position="27"/>
    </location>
</feature>
<dbReference type="EMBL" id="JAULSV010000002">
    <property type="protein sequence ID" value="KAK0653112.1"/>
    <property type="molecule type" value="Genomic_DNA"/>
</dbReference>
<dbReference type="Proteomes" id="UP001174936">
    <property type="component" value="Unassembled WGS sequence"/>
</dbReference>
<evidence type="ECO:0000313" key="3">
    <source>
        <dbReference type="Proteomes" id="UP001174936"/>
    </source>
</evidence>
<accession>A0AA39YK95</accession>
<comment type="caution">
    <text evidence="2">The sequence shown here is derived from an EMBL/GenBank/DDBJ whole genome shotgun (WGS) entry which is preliminary data.</text>
</comment>
<reference evidence="2" key="1">
    <citation type="submission" date="2023-06" db="EMBL/GenBank/DDBJ databases">
        <title>Genome-scale phylogeny and comparative genomics of the fungal order Sordariales.</title>
        <authorList>
            <consortium name="Lawrence Berkeley National Laboratory"/>
            <person name="Hensen N."/>
            <person name="Bonometti L."/>
            <person name="Westerberg I."/>
            <person name="Brannstrom I.O."/>
            <person name="Guillou S."/>
            <person name="Cros-Aarteil S."/>
            <person name="Calhoun S."/>
            <person name="Haridas S."/>
            <person name="Kuo A."/>
            <person name="Mondo S."/>
            <person name="Pangilinan J."/>
            <person name="Riley R."/>
            <person name="Labutti K."/>
            <person name="Andreopoulos B."/>
            <person name="Lipzen A."/>
            <person name="Chen C."/>
            <person name="Yanf M."/>
            <person name="Daum C."/>
            <person name="Ng V."/>
            <person name="Clum A."/>
            <person name="Steindorff A."/>
            <person name="Ohm R."/>
            <person name="Martin F."/>
            <person name="Silar P."/>
            <person name="Natvig D."/>
            <person name="Lalanne C."/>
            <person name="Gautier V."/>
            <person name="Ament-Velasquez S.L."/>
            <person name="Kruys A."/>
            <person name="Hutchinson M.I."/>
            <person name="Powell A.J."/>
            <person name="Barry K."/>
            <person name="Miller A.N."/>
            <person name="Grigoriev I.V."/>
            <person name="Debuchy R."/>
            <person name="Gladieux P."/>
            <person name="Thoren M.H."/>
            <person name="Johannesson H."/>
        </authorList>
    </citation>
    <scope>NUCLEOTIDE SEQUENCE</scope>
    <source>
        <strain evidence="2">SMH2532-1</strain>
    </source>
</reference>
<proteinExistence type="predicted"/>
<organism evidence="2 3">
    <name type="scientific">Cercophora newfieldiana</name>
    <dbReference type="NCBI Taxonomy" id="92897"/>
    <lineage>
        <taxon>Eukaryota</taxon>
        <taxon>Fungi</taxon>
        <taxon>Dikarya</taxon>
        <taxon>Ascomycota</taxon>
        <taxon>Pezizomycotina</taxon>
        <taxon>Sordariomycetes</taxon>
        <taxon>Sordariomycetidae</taxon>
        <taxon>Sordariales</taxon>
        <taxon>Lasiosphaeriaceae</taxon>
        <taxon>Cercophora</taxon>
    </lineage>
</organism>
<sequence>MVNDLDPEAGTFIPIESGDVGSASNLGPKPTALVQQYLLEHLPIYRELSEMKKDGWNDERGDAYFEKQPGFLR</sequence>
<dbReference type="AlphaFoldDB" id="A0AA39YK95"/>
<protein>
    <submittedName>
        <fullName evidence="2">Uncharacterized protein</fullName>
    </submittedName>
</protein>
<keyword evidence="3" id="KW-1185">Reference proteome</keyword>
<gene>
    <name evidence="2" type="ORF">B0T16DRAFT_490834</name>
</gene>